<evidence type="ECO:0000256" key="3">
    <source>
        <dbReference type="SAM" id="SignalP"/>
    </source>
</evidence>
<evidence type="ECO:0000256" key="2">
    <source>
        <dbReference type="SAM" id="Phobius"/>
    </source>
</evidence>
<keyword evidence="2" id="KW-1133">Transmembrane helix</keyword>
<dbReference type="InterPro" id="IPR045288">
    <property type="entry name" value="At1g75140-like"/>
</dbReference>
<dbReference type="AlphaFoldDB" id="A0A9P0Z6P2"/>
<feature type="chain" id="PRO_5040158664" evidence="3">
    <location>
        <begin position="28"/>
        <end position="642"/>
    </location>
</feature>
<organism evidence="4 5">
    <name type="scientific">Cuscuta europaea</name>
    <name type="common">European dodder</name>
    <dbReference type="NCBI Taxonomy" id="41803"/>
    <lineage>
        <taxon>Eukaryota</taxon>
        <taxon>Viridiplantae</taxon>
        <taxon>Streptophyta</taxon>
        <taxon>Embryophyta</taxon>
        <taxon>Tracheophyta</taxon>
        <taxon>Spermatophyta</taxon>
        <taxon>Magnoliopsida</taxon>
        <taxon>eudicotyledons</taxon>
        <taxon>Gunneridae</taxon>
        <taxon>Pentapetalae</taxon>
        <taxon>asterids</taxon>
        <taxon>lamiids</taxon>
        <taxon>Solanales</taxon>
        <taxon>Convolvulaceae</taxon>
        <taxon>Cuscuteae</taxon>
        <taxon>Cuscuta</taxon>
        <taxon>Cuscuta subgen. Cuscuta</taxon>
    </lineage>
</organism>
<keyword evidence="2" id="KW-0472">Membrane</keyword>
<keyword evidence="3" id="KW-0732">Signal</keyword>
<dbReference type="PANTHER" id="PTHR35464">
    <property type="entry name" value="OS06G0115200 PROTEIN"/>
    <property type="match status" value="1"/>
</dbReference>
<gene>
    <name evidence="4" type="ORF">CEURO_LOCUS11610</name>
</gene>
<comment type="caution">
    <text evidence="4">The sequence shown here is derived from an EMBL/GenBank/DDBJ whole genome shotgun (WGS) entry which is preliminary data.</text>
</comment>
<evidence type="ECO:0000256" key="1">
    <source>
        <dbReference type="SAM" id="Coils"/>
    </source>
</evidence>
<dbReference type="Gene3D" id="2.130.10.10">
    <property type="entry name" value="YVTN repeat-like/Quinoprotein amine dehydrogenase"/>
    <property type="match status" value="1"/>
</dbReference>
<protein>
    <submittedName>
        <fullName evidence="4">Uncharacterized protein</fullName>
    </submittedName>
</protein>
<sequence>MAASSRKGKFFLFCLLISSPFLHISWAYSDSESEPEPQPEPESFPVIEKDNEIQETYKSTPDALLDVLARHQEQLDKLEGLVKDLSNIVGRLELKSRFSDYPDIRKPDTAKPSVGNLPKDVIEEKYDGKVEGISVSDSFLEKPGDKQRAVSVTKYSSFWSERFQFVSAVRVDSDPSCINVLPFKDFDGLSKYISIGDSQGQIYVFSRNGDISAEFKTSLDSPITALASFMTLYKNESVLVTGHKNGVVLKHRVWEVVQNGEEWPMLHIETVGKFDSPESGEGGSSITNLEVHHMGRNRFVLSIDFDGNLRVFRANGSVYGLVVPKSRPLAFLKQRLLFLTETGAGSLDLRTMRIRESECEGLNNSLAKTYVFDAIEWSKAYGFTSEGEMIHVLLLGDIINFKCRVRSKKKLETGMEGPLTFQAIKGYLLISNVEKVWVYNVSSQHYVRAGVPKLVFSAGLDEVANSFLNHQSDDLNQKKKMLIPLLASDREKLVVLGTRSGYIGIYRSNLPIFKNEFNTMLWASPVLLFILFLFGAWHFFANKKEALTSWGPDDHFSSTTSVTDGTQLGSDIMDLRNSSLRGSGPAGRFGSQLQYQNTRPSSVDQSFRAAQELKYRGGNLDTSAFPKRRDGLFVNTAVVDDS</sequence>
<keyword evidence="5" id="KW-1185">Reference proteome</keyword>
<feature type="coiled-coil region" evidence="1">
    <location>
        <begin position="68"/>
        <end position="95"/>
    </location>
</feature>
<dbReference type="PANTHER" id="PTHR35464:SF1">
    <property type="entry name" value="OS06G0115200 PROTEIN"/>
    <property type="match status" value="1"/>
</dbReference>
<feature type="transmembrane region" description="Helical" evidence="2">
    <location>
        <begin position="520"/>
        <end position="540"/>
    </location>
</feature>
<proteinExistence type="predicted"/>
<dbReference type="InterPro" id="IPR015943">
    <property type="entry name" value="WD40/YVTN_repeat-like_dom_sf"/>
</dbReference>
<feature type="signal peptide" evidence="3">
    <location>
        <begin position="1"/>
        <end position="27"/>
    </location>
</feature>
<evidence type="ECO:0000313" key="5">
    <source>
        <dbReference type="Proteomes" id="UP001152484"/>
    </source>
</evidence>
<accession>A0A9P0Z6P2</accession>
<evidence type="ECO:0000313" key="4">
    <source>
        <dbReference type="EMBL" id="CAH9091537.1"/>
    </source>
</evidence>
<reference evidence="4" key="1">
    <citation type="submission" date="2022-07" db="EMBL/GenBank/DDBJ databases">
        <authorList>
            <person name="Macas J."/>
            <person name="Novak P."/>
            <person name="Neumann P."/>
        </authorList>
    </citation>
    <scope>NUCLEOTIDE SEQUENCE</scope>
</reference>
<name>A0A9P0Z6P2_CUSEU</name>
<dbReference type="OrthoDB" id="2018951at2759"/>
<dbReference type="EMBL" id="CAMAPE010000027">
    <property type="protein sequence ID" value="CAH9091537.1"/>
    <property type="molecule type" value="Genomic_DNA"/>
</dbReference>
<keyword evidence="2" id="KW-0812">Transmembrane</keyword>
<keyword evidence="1" id="KW-0175">Coiled coil</keyword>
<dbReference type="SUPFAM" id="SSF50978">
    <property type="entry name" value="WD40 repeat-like"/>
    <property type="match status" value="1"/>
</dbReference>
<dbReference type="Proteomes" id="UP001152484">
    <property type="component" value="Unassembled WGS sequence"/>
</dbReference>
<dbReference type="InterPro" id="IPR036322">
    <property type="entry name" value="WD40_repeat_dom_sf"/>
</dbReference>